<proteinExistence type="predicted"/>
<feature type="region of interest" description="Disordered" evidence="1">
    <location>
        <begin position="238"/>
        <end position="269"/>
    </location>
</feature>
<evidence type="ECO:0008006" key="4">
    <source>
        <dbReference type="Google" id="ProtNLM"/>
    </source>
</evidence>
<dbReference type="HOGENOM" id="CLU_090241_0_0_2"/>
<evidence type="ECO:0000256" key="1">
    <source>
        <dbReference type="SAM" id="MobiDB-lite"/>
    </source>
</evidence>
<dbReference type="AlphaFoldDB" id="B1YA85"/>
<reference evidence="2" key="1">
    <citation type="submission" date="2008-03" db="EMBL/GenBank/DDBJ databases">
        <title>Complete sequence of Thermoproteus neutrophilus V24Sta.</title>
        <authorList>
            <consortium name="US DOE Joint Genome Institute"/>
            <person name="Copeland A."/>
            <person name="Lucas S."/>
            <person name="Lapidus A."/>
            <person name="Glavina del Rio T."/>
            <person name="Dalin E."/>
            <person name="Tice H."/>
            <person name="Bruce D."/>
            <person name="Goodwin L."/>
            <person name="Pitluck S."/>
            <person name="Sims D."/>
            <person name="Brettin T."/>
            <person name="Detter J.C."/>
            <person name="Han C."/>
            <person name="Kuske C.R."/>
            <person name="Schmutz J."/>
            <person name="Larimer F."/>
            <person name="Land M."/>
            <person name="Hauser L."/>
            <person name="Kyrpides N."/>
            <person name="Mikhailova N."/>
            <person name="Biddle J.F."/>
            <person name="Zhang Z."/>
            <person name="Fitz-Gibbon S.T."/>
            <person name="Lowe T.M."/>
            <person name="Saltikov C."/>
            <person name="House C.H."/>
            <person name="Richardson P."/>
        </authorList>
    </citation>
    <scope>NUCLEOTIDE SEQUENCE [LARGE SCALE GENOMIC DNA]</scope>
    <source>
        <strain evidence="2">V24Sta</strain>
    </source>
</reference>
<evidence type="ECO:0000313" key="2">
    <source>
        <dbReference type="EMBL" id="ACB39059.1"/>
    </source>
</evidence>
<dbReference type="STRING" id="444157.Tneu_0101"/>
<dbReference type="RefSeq" id="WP_012349480.1">
    <property type="nucleotide sequence ID" value="NC_010525.1"/>
</dbReference>
<sequence length="269" mass="29290">MLLVHADDGRWVARVLRELGAEAVEGVATWDEVRLIHSEMFVKAVAKHEAEVLAAAAVANAALAKGRAVFYVGGTAMAGLHAPRSNQLFNAAVYIAKRSGAAVISIDRHFPTGTWELHLEHGFPLYLVYGGAEGPTRRQLAGRREATAFPLPPGVGDGGFWKIARHVLEQWDGPVVIQLGFDIHREDPTGYLFASETFYHKLGRALAGREFYISIECPSTPRVLRAALEALLSGITGGPPPRADAGWESPEAAREVDRMLKSARRPARR</sequence>
<protein>
    <recommendedName>
        <fullName evidence="4">Histone deacetylase superfamily</fullName>
    </recommendedName>
</protein>
<dbReference type="GeneID" id="6164362"/>
<dbReference type="OrthoDB" id="28966at2157"/>
<dbReference type="SUPFAM" id="SSF52768">
    <property type="entry name" value="Arginase/deacetylase"/>
    <property type="match status" value="1"/>
</dbReference>
<accession>B1YA85</accession>
<dbReference type="KEGG" id="tne:Tneu_0101"/>
<dbReference type="Gene3D" id="3.40.800.20">
    <property type="entry name" value="Histone deacetylase domain"/>
    <property type="match status" value="1"/>
</dbReference>
<evidence type="ECO:0000313" key="3">
    <source>
        <dbReference type="Proteomes" id="UP000001694"/>
    </source>
</evidence>
<dbReference type="EMBL" id="CP001014">
    <property type="protein sequence ID" value="ACB39059.1"/>
    <property type="molecule type" value="Genomic_DNA"/>
</dbReference>
<organism evidence="2 3">
    <name type="scientific">Pyrobaculum neutrophilum (strain DSM 2338 / JCM 9278 / NBRC 100436 / V24Sta)</name>
    <name type="common">Thermoproteus neutrophilus</name>
    <dbReference type="NCBI Taxonomy" id="444157"/>
    <lineage>
        <taxon>Archaea</taxon>
        <taxon>Thermoproteota</taxon>
        <taxon>Thermoprotei</taxon>
        <taxon>Thermoproteales</taxon>
        <taxon>Thermoproteaceae</taxon>
        <taxon>Pyrobaculum</taxon>
    </lineage>
</organism>
<gene>
    <name evidence="2" type="ordered locus">Tneu_0101</name>
</gene>
<keyword evidence="3" id="KW-1185">Reference proteome</keyword>
<name>B1YA85_PYRNV</name>
<dbReference type="eggNOG" id="arCOG00325">
    <property type="taxonomic scope" value="Archaea"/>
</dbReference>
<dbReference type="InterPro" id="IPR037138">
    <property type="entry name" value="His_deacetylse_dom_sf"/>
</dbReference>
<dbReference type="Proteomes" id="UP000001694">
    <property type="component" value="Chromosome"/>
</dbReference>
<dbReference type="InterPro" id="IPR023696">
    <property type="entry name" value="Ureohydrolase_dom_sf"/>
</dbReference>
<feature type="compositionally biased region" description="Basic and acidic residues" evidence="1">
    <location>
        <begin position="251"/>
        <end position="260"/>
    </location>
</feature>